<feature type="compositionally biased region" description="Basic and acidic residues" evidence="1">
    <location>
        <begin position="49"/>
        <end position="72"/>
    </location>
</feature>
<reference evidence="2" key="1">
    <citation type="submission" date="2018-10" db="EMBL/GenBank/DDBJ databases">
        <title>Hidden diversity of soil giant viruses.</title>
        <authorList>
            <person name="Schulz F."/>
            <person name="Alteio L."/>
            <person name="Goudeau D."/>
            <person name="Ryan E.M."/>
            <person name="Malmstrom R.R."/>
            <person name="Blanchard J."/>
            <person name="Woyke T."/>
        </authorList>
    </citation>
    <scope>NUCLEOTIDE SEQUENCE</scope>
    <source>
        <strain evidence="2">FNV1</strain>
    </source>
</reference>
<feature type="compositionally biased region" description="Basic residues" evidence="1">
    <location>
        <begin position="73"/>
        <end position="83"/>
    </location>
</feature>
<organism evidence="2">
    <name type="scientific">Faunusvirus sp</name>
    <dbReference type="NCBI Taxonomy" id="2487766"/>
    <lineage>
        <taxon>Viruses</taxon>
        <taxon>Varidnaviria</taxon>
        <taxon>Bamfordvirae</taxon>
        <taxon>Nucleocytoviricota</taxon>
        <taxon>Megaviricetes</taxon>
        <taxon>Imitervirales</taxon>
        <taxon>Mimiviridae</taxon>
    </lineage>
</organism>
<accession>A0A3G4ZXU9</accession>
<feature type="region of interest" description="Disordered" evidence="1">
    <location>
        <begin position="47"/>
        <end position="97"/>
    </location>
</feature>
<sequence>MSEQTLPNKFSVDEFGNIQMNGKVVVPIDYATITPNPDKLADIVAETDNNAREPEKEQVKEPVKEPIKEGNKTKRRKRYKPSKSKLVTTKPVSDERC</sequence>
<evidence type="ECO:0000313" key="2">
    <source>
        <dbReference type="EMBL" id="AYV79680.1"/>
    </source>
</evidence>
<dbReference type="EMBL" id="MK072167">
    <property type="protein sequence ID" value="AYV79680.1"/>
    <property type="molecule type" value="Genomic_DNA"/>
</dbReference>
<name>A0A3G4ZXU9_9VIRU</name>
<gene>
    <name evidence="2" type="ORF">Faunusvirus36_7</name>
</gene>
<evidence type="ECO:0000256" key="1">
    <source>
        <dbReference type="SAM" id="MobiDB-lite"/>
    </source>
</evidence>
<proteinExistence type="predicted"/>
<protein>
    <submittedName>
        <fullName evidence="2">Uncharacterized protein</fullName>
    </submittedName>
</protein>